<proteinExistence type="predicted"/>
<evidence type="ECO:0000313" key="2">
    <source>
        <dbReference type="Proteomes" id="UP001472677"/>
    </source>
</evidence>
<dbReference type="Proteomes" id="UP001472677">
    <property type="component" value="Unassembled WGS sequence"/>
</dbReference>
<gene>
    <name evidence="1" type="ORF">V6N12_052793</name>
</gene>
<protein>
    <submittedName>
        <fullName evidence="1">Uncharacterized protein</fullName>
    </submittedName>
</protein>
<accession>A0ABR2C2J9</accession>
<sequence length="66" mass="7111">MTYHCCMGTYFSSCLTQPSPVIPTLIGIDLKSPSIISTFTGGFTFHFLLSSILNVPLKAREGSIIG</sequence>
<comment type="caution">
    <text evidence="1">The sequence shown here is derived from an EMBL/GenBank/DDBJ whole genome shotgun (WGS) entry which is preliminary data.</text>
</comment>
<dbReference type="EMBL" id="JBBPBM010000069">
    <property type="protein sequence ID" value="KAK8513616.1"/>
    <property type="molecule type" value="Genomic_DNA"/>
</dbReference>
<reference evidence="1 2" key="1">
    <citation type="journal article" date="2024" name="G3 (Bethesda)">
        <title>Genome assembly of Hibiscus sabdariffa L. provides insights into metabolisms of medicinal natural products.</title>
        <authorList>
            <person name="Kim T."/>
        </authorList>
    </citation>
    <scope>NUCLEOTIDE SEQUENCE [LARGE SCALE GENOMIC DNA]</scope>
    <source>
        <strain evidence="1">TK-2024</strain>
        <tissue evidence="1">Old leaves</tissue>
    </source>
</reference>
<name>A0ABR2C2J9_9ROSI</name>
<evidence type="ECO:0000313" key="1">
    <source>
        <dbReference type="EMBL" id="KAK8513616.1"/>
    </source>
</evidence>
<organism evidence="1 2">
    <name type="scientific">Hibiscus sabdariffa</name>
    <name type="common">roselle</name>
    <dbReference type="NCBI Taxonomy" id="183260"/>
    <lineage>
        <taxon>Eukaryota</taxon>
        <taxon>Viridiplantae</taxon>
        <taxon>Streptophyta</taxon>
        <taxon>Embryophyta</taxon>
        <taxon>Tracheophyta</taxon>
        <taxon>Spermatophyta</taxon>
        <taxon>Magnoliopsida</taxon>
        <taxon>eudicotyledons</taxon>
        <taxon>Gunneridae</taxon>
        <taxon>Pentapetalae</taxon>
        <taxon>rosids</taxon>
        <taxon>malvids</taxon>
        <taxon>Malvales</taxon>
        <taxon>Malvaceae</taxon>
        <taxon>Malvoideae</taxon>
        <taxon>Hibiscus</taxon>
    </lineage>
</organism>
<keyword evidence="2" id="KW-1185">Reference proteome</keyword>